<sequence length="441" mass="49002">MPPRPLPHPTHSGGVSIATLQHQPSELEPTPESQIDPDEEPGDGQDEETEQEPEPEPEQYTIQDWVNAEPSMEHMNLRPDGDPEAGLAYAQDAANGRSRGFVGGFVTGLRKLPKAITRNPIRERKVLKKDPQGFFEDDIPEALPRYDDPGQPVAGPSNIRYVEETDMPNEQVYSSQQLEPEMVPEARTSQTPLRNPHESYNSDRTGNFYVGVPVAVEPQPTSDYRGMKPPSVVQQKDESLRTFCYNVYDFFIKLEKLPWISSPVTSTYRPDESVRARPVGKASKSWYNTTSQDLSHKIPIDSPAAAKMEIRDEGARSPRSALSTATSRSSHCASQCPSSHRGYSASNVSSRLPSPRPSHSMHSRHRSSRFSYRGSQQIFLQGGIEVPFDPVTRQPIPMSLVPRSSPILVSSSSPPPRQPSTHIFYMDSPPPEHAGDASMSR</sequence>
<dbReference type="OrthoDB" id="3244156at2759"/>
<dbReference type="HOGENOM" id="CLU_515837_0_0_1"/>
<keyword evidence="3" id="KW-1185">Reference proteome</keyword>
<protein>
    <submittedName>
        <fullName evidence="2">Uncharacterized protein</fullName>
    </submittedName>
</protein>
<dbReference type="Proteomes" id="UP000006352">
    <property type="component" value="Unassembled WGS sequence"/>
</dbReference>
<gene>
    <name evidence="2" type="ORF">FIBRA_00554</name>
</gene>
<dbReference type="InParanoid" id="J4H079"/>
<feature type="compositionally biased region" description="Acidic residues" evidence="1">
    <location>
        <begin position="35"/>
        <end position="57"/>
    </location>
</feature>
<evidence type="ECO:0000313" key="2">
    <source>
        <dbReference type="EMBL" id="CCL98554.1"/>
    </source>
</evidence>
<feature type="region of interest" description="Disordered" evidence="1">
    <location>
        <begin position="309"/>
        <end position="371"/>
    </location>
</feature>
<accession>J4H079</accession>
<evidence type="ECO:0000313" key="3">
    <source>
        <dbReference type="Proteomes" id="UP000006352"/>
    </source>
</evidence>
<name>J4H079_9APHY</name>
<organism evidence="2 3">
    <name type="scientific">Fibroporia radiculosa</name>
    <dbReference type="NCBI Taxonomy" id="599839"/>
    <lineage>
        <taxon>Eukaryota</taxon>
        <taxon>Fungi</taxon>
        <taxon>Dikarya</taxon>
        <taxon>Basidiomycota</taxon>
        <taxon>Agaricomycotina</taxon>
        <taxon>Agaricomycetes</taxon>
        <taxon>Polyporales</taxon>
        <taxon>Fibroporiaceae</taxon>
        <taxon>Fibroporia</taxon>
    </lineage>
</organism>
<feature type="compositionally biased region" description="Low complexity" evidence="1">
    <location>
        <begin position="346"/>
        <end position="358"/>
    </location>
</feature>
<feature type="region of interest" description="Disordered" evidence="1">
    <location>
        <begin position="265"/>
        <end position="290"/>
    </location>
</feature>
<evidence type="ECO:0000256" key="1">
    <source>
        <dbReference type="SAM" id="MobiDB-lite"/>
    </source>
</evidence>
<proteinExistence type="predicted"/>
<dbReference type="STRING" id="599839.J4H079"/>
<feature type="region of interest" description="Disordered" evidence="1">
    <location>
        <begin position="1"/>
        <end position="59"/>
    </location>
</feature>
<dbReference type="RefSeq" id="XP_012177837.1">
    <property type="nucleotide sequence ID" value="XM_012322447.1"/>
</dbReference>
<feature type="compositionally biased region" description="Basic residues" evidence="1">
    <location>
        <begin position="359"/>
        <end position="368"/>
    </location>
</feature>
<reference evidence="2 3" key="1">
    <citation type="journal article" date="2012" name="Appl. Environ. Microbiol.">
        <title>Short-read sequencing for genomic analysis of the brown rot fungus Fibroporia radiculosa.</title>
        <authorList>
            <person name="Tang J.D."/>
            <person name="Perkins A.D."/>
            <person name="Sonstegard T.S."/>
            <person name="Schroeder S.G."/>
            <person name="Burgess S.C."/>
            <person name="Diehl S.V."/>
        </authorList>
    </citation>
    <scope>NUCLEOTIDE SEQUENCE [LARGE SCALE GENOMIC DNA]</scope>
    <source>
        <strain evidence="2 3">TFFH 294</strain>
    </source>
</reference>
<feature type="compositionally biased region" description="Low complexity" evidence="1">
    <location>
        <begin position="317"/>
        <end position="330"/>
    </location>
</feature>
<dbReference type="EMBL" id="HE796890">
    <property type="protein sequence ID" value="CCL98554.1"/>
    <property type="molecule type" value="Genomic_DNA"/>
</dbReference>
<feature type="region of interest" description="Disordered" evidence="1">
    <location>
        <begin position="176"/>
        <end position="204"/>
    </location>
</feature>
<dbReference type="GeneID" id="24093465"/>
<dbReference type="AlphaFoldDB" id="J4H079"/>
<feature type="region of interest" description="Disordered" evidence="1">
    <location>
        <begin position="406"/>
        <end position="441"/>
    </location>
</feature>